<evidence type="ECO:0000313" key="3">
    <source>
        <dbReference type="EMBL" id="WAR23410.1"/>
    </source>
</evidence>
<sequence length="100" mass="10614">MKVLVLCVIVAAVLAVTQGRSACACPKNYDPVCGRDNKTYPNDCVRNCANTQKKSDGPCPSCICTLNYDPVCGKDGVTYGNECRLDCKGVEKASDGACDQ</sequence>
<dbReference type="Pfam" id="PF00050">
    <property type="entry name" value="Kazal_1"/>
    <property type="match status" value="1"/>
</dbReference>
<keyword evidence="4" id="KW-1185">Reference proteome</keyword>
<dbReference type="Pfam" id="PF07648">
    <property type="entry name" value="Kazal_2"/>
    <property type="match status" value="1"/>
</dbReference>
<evidence type="ECO:0000256" key="1">
    <source>
        <dbReference type="SAM" id="SignalP"/>
    </source>
</evidence>
<feature type="signal peptide" evidence="1">
    <location>
        <begin position="1"/>
        <end position="19"/>
    </location>
</feature>
<dbReference type="PROSITE" id="PS00282">
    <property type="entry name" value="KAZAL_1"/>
    <property type="match status" value="1"/>
</dbReference>
<dbReference type="Gene3D" id="3.30.60.30">
    <property type="match status" value="2"/>
</dbReference>
<feature type="chain" id="PRO_5045622738" evidence="1">
    <location>
        <begin position="20"/>
        <end position="100"/>
    </location>
</feature>
<dbReference type="SUPFAM" id="SSF100895">
    <property type="entry name" value="Kazal-type serine protease inhibitors"/>
    <property type="match status" value="2"/>
</dbReference>
<dbReference type="InterPro" id="IPR053265">
    <property type="entry name" value="Serpin"/>
</dbReference>
<dbReference type="Proteomes" id="UP001164746">
    <property type="component" value="Chromosome 13"/>
</dbReference>
<organism evidence="3 4">
    <name type="scientific">Mya arenaria</name>
    <name type="common">Soft-shell clam</name>
    <dbReference type="NCBI Taxonomy" id="6604"/>
    <lineage>
        <taxon>Eukaryota</taxon>
        <taxon>Metazoa</taxon>
        <taxon>Spiralia</taxon>
        <taxon>Lophotrochozoa</taxon>
        <taxon>Mollusca</taxon>
        <taxon>Bivalvia</taxon>
        <taxon>Autobranchia</taxon>
        <taxon>Heteroconchia</taxon>
        <taxon>Euheterodonta</taxon>
        <taxon>Imparidentia</taxon>
        <taxon>Neoheterodontei</taxon>
        <taxon>Myida</taxon>
        <taxon>Myoidea</taxon>
        <taxon>Myidae</taxon>
        <taxon>Mya</taxon>
    </lineage>
</organism>
<dbReference type="InterPro" id="IPR002350">
    <property type="entry name" value="Kazal_dom"/>
</dbReference>
<dbReference type="PANTHER" id="PTHR21131">
    <property type="entry name" value="SERINE-TYPE ENDOPEPTIDASE INHIBITOR"/>
    <property type="match status" value="1"/>
</dbReference>
<dbReference type="PROSITE" id="PS51465">
    <property type="entry name" value="KAZAL_2"/>
    <property type="match status" value="2"/>
</dbReference>
<dbReference type="PANTHER" id="PTHR21131:SF0">
    <property type="entry name" value="GEO10195P1-RELATED"/>
    <property type="match status" value="1"/>
</dbReference>
<dbReference type="InterPro" id="IPR036058">
    <property type="entry name" value="Kazal_dom_sf"/>
</dbReference>
<proteinExistence type="predicted"/>
<feature type="domain" description="Kazal-like" evidence="2">
    <location>
        <begin position="17"/>
        <end position="61"/>
    </location>
</feature>
<evidence type="ECO:0000313" key="4">
    <source>
        <dbReference type="Proteomes" id="UP001164746"/>
    </source>
</evidence>
<name>A0ABY7FMG4_MYAAR</name>
<gene>
    <name evidence="3" type="ORF">MAR_037079</name>
</gene>
<evidence type="ECO:0000259" key="2">
    <source>
        <dbReference type="PROSITE" id="PS51465"/>
    </source>
</evidence>
<accession>A0ABY7FMG4</accession>
<keyword evidence="1" id="KW-0732">Signal</keyword>
<feature type="domain" description="Kazal-like" evidence="2">
    <location>
        <begin position="62"/>
        <end position="100"/>
    </location>
</feature>
<dbReference type="CDD" id="cd00104">
    <property type="entry name" value="KAZAL_FS"/>
    <property type="match status" value="1"/>
</dbReference>
<protein>
    <submittedName>
        <fullName evidence="3">DPGN-like protein</fullName>
    </submittedName>
</protein>
<reference evidence="3" key="1">
    <citation type="submission" date="2022-11" db="EMBL/GenBank/DDBJ databases">
        <title>Centuries of genome instability and evolution in soft-shell clam transmissible cancer (bioRxiv).</title>
        <authorList>
            <person name="Hart S.F.M."/>
            <person name="Yonemitsu M.A."/>
            <person name="Giersch R.M."/>
            <person name="Beal B.F."/>
            <person name="Arriagada G."/>
            <person name="Davis B.W."/>
            <person name="Ostrander E.A."/>
            <person name="Goff S.P."/>
            <person name="Metzger M.J."/>
        </authorList>
    </citation>
    <scope>NUCLEOTIDE SEQUENCE</scope>
    <source>
        <strain evidence="3">MELC-2E11</strain>
        <tissue evidence="3">Siphon/mantle</tissue>
    </source>
</reference>
<dbReference type="EMBL" id="CP111024">
    <property type="protein sequence ID" value="WAR23410.1"/>
    <property type="molecule type" value="Genomic_DNA"/>
</dbReference>
<dbReference type="SMART" id="SM00280">
    <property type="entry name" value="KAZAL"/>
    <property type="match status" value="2"/>
</dbReference>